<comment type="catalytic activity">
    <reaction evidence="4">
        <text>L-aspartate + L-glutamine + ATP + H2O = L-asparagine + L-glutamate + AMP + diphosphate + H(+)</text>
        <dbReference type="Rhea" id="RHEA:12228"/>
        <dbReference type="ChEBI" id="CHEBI:15377"/>
        <dbReference type="ChEBI" id="CHEBI:15378"/>
        <dbReference type="ChEBI" id="CHEBI:29985"/>
        <dbReference type="ChEBI" id="CHEBI:29991"/>
        <dbReference type="ChEBI" id="CHEBI:30616"/>
        <dbReference type="ChEBI" id="CHEBI:33019"/>
        <dbReference type="ChEBI" id="CHEBI:58048"/>
        <dbReference type="ChEBI" id="CHEBI:58359"/>
        <dbReference type="ChEBI" id="CHEBI:456215"/>
        <dbReference type="EC" id="6.3.5.4"/>
    </reaction>
</comment>
<reference evidence="5 6" key="1">
    <citation type="journal article" date="2018" name="Sci. Rep.">
        <title>A novel species of the marine cyanobacterium Acaryochloris with a unique pigment content and lifestyle.</title>
        <authorList>
            <person name="Partensky F."/>
            <person name="Six C."/>
            <person name="Ratin M."/>
            <person name="Garczarek L."/>
            <person name="Vaulot D."/>
            <person name="Probert I."/>
            <person name="Calteau A."/>
            <person name="Gourvil P."/>
            <person name="Marie D."/>
            <person name="Grebert T."/>
            <person name="Bouchier C."/>
            <person name="Le Panse S."/>
            <person name="Gachenot M."/>
            <person name="Rodriguez F."/>
            <person name="Garrido J.L."/>
        </authorList>
    </citation>
    <scope>NUCLEOTIDE SEQUENCE [LARGE SCALE GENOMIC DNA]</scope>
    <source>
        <strain evidence="5 6">RCC1774</strain>
    </source>
</reference>
<evidence type="ECO:0000256" key="4">
    <source>
        <dbReference type="ARBA" id="ARBA00048741"/>
    </source>
</evidence>
<dbReference type="Proteomes" id="UP000248857">
    <property type="component" value="Unassembled WGS sequence"/>
</dbReference>
<evidence type="ECO:0000313" key="6">
    <source>
        <dbReference type="Proteomes" id="UP000248857"/>
    </source>
</evidence>
<gene>
    <name evidence="5" type="ORF">C1752_01960</name>
</gene>
<name>A0A2W1JUH2_9CYAN</name>
<keyword evidence="3" id="KW-0061">Asparagine biosynthesis</keyword>
<comment type="caution">
    <text evidence="5">The sequence shown here is derived from an EMBL/GenBank/DDBJ whole genome shotgun (WGS) entry which is preliminary data.</text>
</comment>
<accession>A0A2W1JUH2</accession>
<keyword evidence="6" id="KW-1185">Reference proteome</keyword>
<evidence type="ECO:0000256" key="3">
    <source>
        <dbReference type="ARBA" id="ARBA00022888"/>
    </source>
</evidence>
<dbReference type="AlphaFoldDB" id="A0A2W1JUH2"/>
<dbReference type="GO" id="GO:0006529">
    <property type="term" value="P:asparagine biosynthetic process"/>
    <property type="evidence" value="ECO:0007669"/>
    <property type="project" value="UniProtKB-KW"/>
</dbReference>
<comment type="pathway">
    <text evidence="1">Amino-acid biosynthesis; L-asparagine biosynthesis; L-asparagine from L-aspartate (L-Gln route): step 1/1.</text>
</comment>
<dbReference type="Gene3D" id="3.40.50.620">
    <property type="entry name" value="HUPs"/>
    <property type="match status" value="1"/>
</dbReference>
<dbReference type="GO" id="GO:0004066">
    <property type="term" value="F:asparagine synthase (glutamine-hydrolyzing) activity"/>
    <property type="evidence" value="ECO:0007669"/>
    <property type="project" value="UniProtKB-EC"/>
</dbReference>
<evidence type="ECO:0000256" key="1">
    <source>
        <dbReference type="ARBA" id="ARBA00005187"/>
    </source>
</evidence>
<dbReference type="EC" id="6.3.5.4" evidence="2"/>
<dbReference type="PANTHER" id="PTHR43284:SF1">
    <property type="entry name" value="ASPARAGINE SYNTHETASE"/>
    <property type="match status" value="1"/>
</dbReference>
<dbReference type="EMBL" id="PQWO01000005">
    <property type="protein sequence ID" value="PZD73424.1"/>
    <property type="molecule type" value="Genomic_DNA"/>
</dbReference>
<organism evidence="5 6">
    <name type="scientific">Acaryochloris thomasi RCC1774</name>
    <dbReference type="NCBI Taxonomy" id="1764569"/>
    <lineage>
        <taxon>Bacteria</taxon>
        <taxon>Bacillati</taxon>
        <taxon>Cyanobacteriota</taxon>
        <taxon>Cyanophyceae</taxon>
        <taxon>Acaryochloridales</taxon>
        <taxon>Acaryochloridaceae</taxon>
        <taxon>Acaryochloris</taxon>
        <taxon>Acaryochloris thomasi</taxon>
    </lineage>
</organism>
<evidence type="ECO:0000313" key="5">
    <source>
        <dbReference type="EMBL" id="PZD73424.1"/>
    </source>
</evidence>
<protein>
    <recommendedName>
        <fullName evidence="2">asparagine synthase (glutamine-hydrolyzing)</fullName>
        <ecNumber evidence="2">6.3.5.4</ecNumber>
    </recommendedName>
</protein>
<proteinExistence type="predicted"/>
<evidence type="ECO:0000256" key="2">
    <source>
        <dbReference type="ARBA" id="ARBA00012737"/>
    </source>
</evidence>
<sequence length="619" mass="69513">MYTFLFVQNPKGKSSEAELKRWANLTKKWMPSLDTSLTKRVCWLPDVSAGWFYLQPTVDVKYPIMSDVINEHYAVLAFGVVLPTSCSTAQHILNAWLIGRAKGVQALEGSFSAVIINRATGAVVWMGDIMGRRRLRYHYARTRGTLLISPHDVSLVATGKVPVEFDDISAASIAVVKWSLGGKSLLSSVQSCHPSEYIHYSEGHISSHSLPLINPDERISSRDIKGIKRHRDQLIETARSHLKPLVSEPEIKASLTAGLDSRAMLSLLISVVDPKKITTFTSGQPNCLDVQIAQKLAHIAGVKHNVMSPEKHNENLINYADLLAFYFNGDATSKVGLISPLPNFQPNNQPHLGGLAAEIFRGFSYRKCLFPNLRPLALHSVVGMLAGERVSSHHLPWDSSELENAVHRRLEGLIRHYSTVTTDGYDILDLFNIYEVSGVWGARQQNPWNPSPKWSPFSSRQLLKLALRLPAPMGYHARIHQEAIRRYLPEAYWMAVNGQTLPALRSSELIASYRKKYQRGLRRLGLWRESVAANAYTPRDLQASALAGPVRQTVCDLLLDRDSFSRKIFSQAHLEALLMQEQFPTRIVDTIGSMVTMERWHRLMQGVRQEAQGLHVTLR</sequence>
<dbReference type="PANTHER" id="PTHR43284">
    <property type="entry name" value="ASPARAGINE SYNTHETASE (GLUTAMINE-HYDROLYZING)"/>
    <property type="match status" value="1"/>
</dbReference>
<dbReference type="InterPro" id="IPR051786">
    <property type="entry name" value="ASN_synthetase/amidase"/>
</dbReference>
<dbReference type="SUPFAM" id="SSF52402">
    <property type="entry name" value="Adenine nucleotide alpha hydrolases-like"/>
    <property type="match status" value="1"/>
</dbReference>
<keyword evidence="3" id="KW-0028">Amino-acid biosynthesis</keyword>
<dbReference type="InterPro" id="IPR014729">
    <property type="entry name" value="Rossmann-like_a/b/a_fold"/>
</dbReference>